<protein>
    <submittedName>
        <fullName evidence="3">Uncharacterized protein</fullName>
    </submittedName>
</protein>
<keyword evidence="2" id="KW-0732">Signal</keyword>
<comment type="caution">
    <text evidence="3">The sequence shown here is derived from an EMBL/GenBank/DDBJ whole genome shotgun (WGS) entry which is preliminary data.</text>
</comment>
<accession>A0AAN9TMG2</accession>
<feature type="compositionally biased region" description="Polar residues" evidence="1">
    <location>
        <begin position="181"/>
        <end position="197"/>
    </location>
</feature>
<feature type="chain" id="PRO_5042844220" evidence="2">
    <location>
        <begin position="25"/>
        <end position="487"/>
    </location>
</feature>
<evidence type="ECO:0000256" key="1">
    <source>
        <dbReference type="SAM" id="MobiDB-lite"/>
    </source>
</evidence>
<gene>
    <name evidence="3" type="ORF">V9T40_006283</name>
</gene>
<feature type="compositionally biased region" description="Polar residues" evidence="1">
    <location>
        <begin position="33"/>
        <end position="46"/>
    </location>
</feature>
<sequence>MNVTSYFYCLAILIVSLSNSKVQCGRINSSTARYTGSTEGKSSATPSKEGFGTKGQTTAPSFAEDKIISSYSKISSTKGQTTAPSFAEDKIISSYSKISSTKGQTTAPSLAEDKIISSYLHSKISSTKGQTTVPSLAENKIISSYSQSKISSTKGQTTVPNLAENKIITSSSQSKISSNNVQPSDSRLYNRSTLASTEKQDAKRSGIEITTTKSQNPQRSNTNVANGKVWAAERETSTQPSEYPASLNRNLRPSIPDHTFNLASNAQTSTDSTRSKPIAANWLSTTAEYTDDQFEPVVGSDSRTEWTQPGEYPANVNRNSRPSTPDHTFNLASNTQTSKKPITAKWPPTTAEHTDYQFESVVGSNSRTESTRLPTTEKWTSTPLMAKTSTKFNSRFATQPTTTERIISTSYGRNFPTTVGLEYNTTTESSATRAGKTTVNGDAVVFPSVNSTRTTDVIDNKHIIDAPDLGCPKNQKSDQEGRCRDVV</sequence>
<evidence type="ECO:0000313" key="3">
    <source>
        <dbReference type="EMBL" id="KAK7598048.1"/>
    </source>
</evidence>
<feature type="region of interest" description="Disordered" evidence="1">
    <location>
        <begin position="466"/>
        <end position="487"/>
    </location>
</feature>
<dbReference type="AlphaFoldDB" id="A0AAN9TMG2"/>
<dbReference type="Proteomes" id="UP001367676">
    <property type="component" value="Unassembled WGS sequence"/>
</dbReference>
<feature type="compositionally biased region" description="Basic and acidic residues" evidence="1">
    <location>
        <begin position="475"/>
        <end position="487"/>
    </location>
</feature>
<feature type="signal peptide" evidence="2">
    <location>
        <begin position="1"/>
        <end position="24"/>
    </location>
</feature>
<feature type="region of interest" description="Disordered" evidence="1">
    <location>
        <begin position="297"/>
        <end position="324"/>
    </location>
</feature>
<feature type="compositionally biased region" description="Polar residues" evidence="1">
    <location>
        <begin position="208"/>
        <end position="224"/>
    </location>
</feature>
<keyword evidence="4" id="KW-1185">Reference proteome</keyword>
<evidence type="ECO:0000256" key="2">
    <source>
        <dbReference type="SAM" id="SignalP"/>
    </source>
</evidence>
<feature type="compositionally biased region" description="Low complexity" evidence="1">
    <location>
        <begin position="170"/>
        <end position="180"/>
    </location>
</feature>
<evidence type="ECO:0000313" key="4">
    <source>
        <dbReference type="Proteomes" id="UP001367676"/>
    </source>
</evidence>
<reference evidence="3 4" key="1">
    <citation type="submission" date="2024-03" db="EMBL/GenBank/DDBJ databases">
        <title>Adaptation during the transition from Ophiocordyceps entomopathogen to insect associate is accompanied by gene loss and intensified selection.</title>
        <authorList>
            <person name="Ward C.M."/>
            <person name="Onetto C.A."/>
            <person name="Borneman A.R."/>
        </authorList>
    </citation>
    <scope>NUCLEOTIDE SEQUENCE [LARGE SCALE GENOMIC DNA]</scope>
    <source>
        <strain evidence="3">AWRI1</strain>
        <tissue evidence="3">Single Adult Female</tissue>
    </source>
</reference>
<dbReference type="EMBL" id="JBBCAQ010000014">
    <property type="protein sequence ID" value="KAK7598048.1"/>
    <property type="molecule type" value="Genomic_DNA"/>
</dbReference>
<feature type="region of interest" description="Disordered" evidence="1">
    <location>
        <begin position="33"/>
        <end position="59"/>
    </location>
</feature>
<organism evidence="3 4">
    <name type="scientific">Parthenolecanium corni</name>
    <dbReference type="NCBI Taxonomy" id="536013"/>
    <lineage>
        <taxon>Eukaryota</taxon>
        <taxon>Metazoa</taxon>
        <taxon>Ecdysozoa</taxon>
        <taxon>Arthropoda</taxon>
        <taxon>Hexapoda</taxon>
        <taxon>Insecta</taxon>
        <taxon>Pterygota</taxon>
        <taxon>Neoptera</taxon>
        <taxon>Paraneoptera</taxon>
        <taxon>Hemiptera</taxon>
        <taxon>Sternorrhyncha</taxon>
        <taxon>Coccoidea</taxon>
        <taxon>Coccidae</taxon>
        <taxon>Parthenolecanium</taxon>
    </lineage>
</organism>
<proteinExistence type="predicted"/>
<name>A0AAN9TMG2_9HEMI</name>
<feature type="region of interest" description="Disordered" evidence="1">
    <location>
        <begin position="170"/>
        <end position="224"/>
    </location>
</feature>